<feature type="compositionally biased region" description="Basic and acidic residues" evidence="1">
    <location>
        <begin position="59"/>
        <end position="75"/>
    </location>
</feature>
<sequence>MELRREDRPCRREGPGSGKSTPLFLGLHSLALHSLPGSPSLTPSLPPSAGNGSRRPRPRRGEEPARAEGRGKVGEGGRPLPVEDLVRPPRLPRQAELREGVALEDGRAPRAPRPGAPLRPAPPVVPAAARGVPAEREVPLLAQRAEHRPLGVERVRRVHGVLLLGVLWREDVEVVVLLGLPALVVEAKPVHRDGLAGLHHQVHREEAGRGRVAALKRADPAAVEAAPVPGQQPVRGADDPRGEVEDADVAPGFLERLHKAVVEMRPGARHDDCDRLLEREAPLVNVVGDAIFPGPPRVDEPEGGPQADVALVPVVVEPRGSLVDPEHDVVRVYGRPKA</sequence>
<gene>
    <name evidence="2" type="ORF">TSPGSL018_29329</name>
</gene>
<evidence type="ECO:0000256" key="1">
    <source>
        <dbReference type="SAM" id="MobiDB-lite"/>
    </source>
</evidence>
<proteinExistence type="predicted"/>
<organism evidence="2">
    <name type="scientific">Tetraselmis sp. GSL018</name>
    <dbReference type="NCBI Taxonomy" id="582737"/>
    <lineage>
        <taxon>Eukaryota</taxon>
        <taxon>Viridiplantae</taxon>
        <taxon>Chlorophyta</taxon>
        <taxon>core chlorophytes</taxon>
        <taxon>Chlorodendrophyceae</taxon>
        <taxon>Chlorodendrales</taxon>
        <taxon>Chlorodendraceae</taxon>
        <taxon>Tetraselmis</taxon>
    </lineage>
</organism>
<feature type="region of interest" description="Disordered" evidence="1">
    <location>
        <begin position="221"/>
        <end position="244"/>
    </location>
</feature>
<name>A0A061QPJ0_9CHLO</name>
<accession>A0A061QPJ0</accession>
<feature type="compositionally biased region" description="Low complexity" evidence="1">
    <location>
        <begin position="221"/>
        <end position="234"/>
    </location>
</feature>
<evidence type="ECO:0000313" key="2">
    <source>
        <dbReference type="EMBL" id="JAC60291.1"/>
    </source>
</evidence>
<reference evidence="2" key="1">
    <citation type="submission" date="2014-05" db="EMBL/GenBank/DDBJ databases">
        <title>The transcriptome of the halophilic microalga Tetraselmis sp. GSL018 isolated from the Great Salt Lake, Utah.</title>
        <authorList>
            <person name="Jinkerson R.E."/>
            <person name="D'Adamo S."/>
            <person name="Posewitz M.C."/>
        </authorList>
    </citation>
    <scope>NUCLEOTIDE SEQUENCE</scope>
    <source>
        <strain evidence="2">GSL018</strain>
    </source>
</reference>
<feature type="compositionally biased region" description="Low complexity" evidence="1">
    <location>
        <begin position="32"/>
        <end position="53"/>
    </location>
</feature>
<feature type="compositionally biased region" description="Basic and acidic residues" evidence="1">
    <location>
        <begin position="93"/>
        <end position="108"/>
    </location>
</feature>
<feature type="compositionally biased region" description="Pro residues" evidence="1">
    <location>
        <begin position="111"/>
        <end position="124"/>
    </location>
</feature>
<feature type="compositionally biased region" description="Basic and acidic residues" evidence="1">
    <location>
        <begin position="1"/>
        <end position="14"/>
    </location>
</feature>
<feature type="region of interest" description="Disordered" evidence="1">
    <location>
        <begin position="1"/>
        <end position="124"/>
    </location>
</feature>
<dbReference type="EMBL" id="GBEZ01026965">
    <property type="protein sequence ID" value="JAC60291.1"/>
    <property type="molecule type" value="Transcribed_RNA"/>
</dbReference>
<protein>
    <submittedName>
        <fullName evidence="2">Uncharacterized protein</fullName>
    </submittedName>
</protein>
<dbReference type="AlphaFoldDB" id="A0A061QPJ0"/>